<dbReference type="Proteomes" id="UP001310594">
    <property type="component" value="Unassembled WGS sequence"/>
</dbReference>
<feature type="region of interest" description="Disordered" evidence="1">
    <location>
        <begin position="1266"/>
        <end position="1304"/>
    </location>
</feature>
<dbReference type="PROSITE" id="PS50196">
    <property type="entry name" value="RANBD1"/>
    <property type="match status" value="1"/>
</dbReference>
<organism evidence="3 4">
    <name type="scientific">Elasticomyces elasticus</name>
    <dbReference type="NCBI Taxonomy" id="574655"/>
    <lineage>
        <taxon>Eukaryota</taxon>
        <taxon>Fungi</taxon>
        <taxon>Dikarya</taxon>
        <taxon>Ascomycota</taxon>
        <taxon>Pezizomycotina</taxon>
        <taxon>Dothideomycetes</taxon>
        <taxon>Dothideomycetidae</taxon>
        <taxon>Mycosphaerellales</taxon>
        <taxon>Teratosphaeriaceae</taxon>
        <taxon>Elasticomyces</taxon>
    </lineage>
</organism>
<feature type="region of interest" description="Disordered" evidence="1">
    <location>
        <begin position="654"/>
        <end position="876"/>
    </location>
</feature>
<feature type="compositionally biased region" description="Low complexity" evidence="1">
    <location>
        <begin position="679"/>
        <end position="707"/>
    </location>
</feature>
<evidence type="ECO:0000313" key="4">
    <source>
        <dbReference type="Proteomes" id="UP001310594"/>
    </source>
</evidence>
<proteinExistence type="predicted"/>
<feature type="compositionally biased region" description="Polar residues" evidence="1">
    <location>
        <begin position="217"/>
        <end position="226"/>
    </location>
</feature>
<protein>
    <recommendedName>
        <fullName evidence="2">RanBD1 domain-containing protein</fullName>
    </recommendedName>
</protein>
<feature type="compositionally biased region" description="Polar residues" evidence="1">
    <location>
        <begin position="71"/>
        <end position="87"/>
    </location>
</feature>
<feature type="compositionally biased region" description="Polar residues" evidence="1">
    <location>
        <begin position="526"/>
        <end position="542"/>
    </location>
</feature>
<feature type="compositionally biased region" description="Polar residues" evidence="1">
    <location>
        <begin position="170"/>
        <end position="208"/>
    </location>
</feature>
<dbReference type="Gene3D" id="2.30.29.30">
    <property type="entry name" value="Pleckstrin-homology domain (PH domain)/Phosphotyrosine-binding domain (PTB)"/>
    <property type="match status" value="1"/>
</dbReference>
<feature type="region of interest" description="Disordered" evidence="1">
    <location>
        <begin position="412"/>
        <end position="608"/>
    </location>
</feature>
<dbReference type="SUPFAM" id="SSF50729">
    <property type="entry name" value="PH domain-like"/>
    <property type="match status" value="1"/>
</dbReference>
<feature type="region of interest" description="Disordered" evidence="1">
    <location>
        <begin position="1077"/>
        <end position="1250"/>
    </location>
</feature>
<dbReference type="PANTHER" id="PTHR38697:SF1">
    <property type="entry name" value="NUCLEAR PORE COMPLEX PROTEIN SIMILAR TO S. CEREVISIAE NUP2 (EUROFUNG)"/>
    <property type="match status" value="1"/>
</dbReference>
<dbReference type="InterPro" id="IPR053074">
    <property type="entry name" value="NPC_Nucleoporin"/>
</dbReference>
<dbReference type="PANTHER" id="PTHR38697">
    <property type="entry name" value="NUCLEAR PORE COMPLEX PROTEIN SIMILAR TO S. CEREVISIAE NUP2 (EUROFUNG)"/>
    <property type="match status" value="1"/>
</dbReference>
<feature type="compositionally biased region" description="Low complexity" evidence="1">
    <location>
        <begin position="1225"/>
        <end position="1250"/>
    </location>
</feature>
<feature type="compositionally biased region" description="Low complexity" evidence="1">
    <location>
        <begin position="159"/>
        <end position="169"/>
    </location>
</feature>
<accession>A0AAN8A1P4</accession>
<feature type="compositionally biased region" description="Polar residues" evidence="1">
    <location>
        <begin position="250"/>
        <end position="280"/>
    </location>
</feature>
<feature type="region of interest" description="Disordered" evidence="1">
    <location>
        <begin position="934"/>
        <end position="984"/>
    </location>
</feature>
<name>A0AAN8A1P4_9PEZI</name>
<feature type="compositionally biased region" description="Polar residues" evidence="1">
    <location>
        <begin position="1267"/>
        <end position="1277"/>
    </location>
</feature>
<feature type="compositionally biased region" description="Polar residues" evidence="1">
    <location>
        <begin position="320"/>
        <end position="329"/>
    </location>
</feature>
<feature type="compositionally biased region" description="Low complexity" evidence="1">
    <location>
        <begin position="482"/>
        <end position="493"/>
    </location>
</feature>
<feature type="compositionally biased region" description="Basic and acidic residues" evidence="1">
    <location>
        <begin position="546"/>
        <end position="556"/>
    </location>
</feature>
<dbReference type="EMBL" id="JAVRQU010000013">
    <property type="protein sequence ID" value="KAK5695839.1"/>
    <property type="molecule type" value="Genomic_DNA"/>
</dbReference>
<reference evidence="3" key="1">
    <citation type="submission" date="2023-08" db="EMBL/GenBank/DDBJ databases">
        <title>Black Yeasts Isolated from many extreme environments.</title>
        <authorList>
            <person name="Coleine C."/>
            <person name="Stajich J.E."/>
            <person name="Selbmann L."/>
        </authorList>
    </citation>
    <scope>NUCLEOTIDE SEQUENCE</scope>
    <source>
        <strain evidence="3">CCFEE 5810</strain>
    </source>
</reference>
<dbReference type="InterPro" id="IPR011993">
    <property type="entry name" value="PH-like_dom_sf"/>
</dbReference>
<feature type="compositionally biased region" description="Polar residues" evidence="1">
    <location>
        <begin position="421"/>
        <end position="481"/>
    </location>
</feature>
<feature type="compositionally biased region" description="Basic and acidic residues" evidence="1">
    <location>
        <begin position="11"/>
        <end position="32"/>
    </location>
</feature>
<feature type="compositionally biased region" description="Polar residues" evidence="1">
    <location>
        <begin position="1132"/>
        <end position="1153"/>
    </location>
</feature>
<feature type="compositionally biased region" description="Basic and acidic residues" evidence="1">
    <location>
        <begin position="822"/>
        <end position="837"/>
    </location>
</feature>
<evidence type="ECO:0000313" key="3">
    <source>
        <dbReference type="EMBL" id="KAK5695839.1"/>
    </source>
</evidence>
<feature type="region of interest" description="Disordered" evidence="1">
    <location>
        <begin position="1"/>
        <end position="350"/>
    </location>
</feature>
<feature type="compositionally biased region" description="Low complexity" evidence="1">
    <location>
        <begin position="654"/>
        <end position="672"/>
    </location>
</feature>
<feature type="compositionally biased region" description="Polar residues" evidence="1">
    <location>
        <begin position="1"/>
        <end position="10"/>
    </location>
</feature>
<gene>
    <name evidence="3" type="ORF">LTR97_008259</name>
</gene>
<evidence type="ECO:0000259" key="2">
    <source>
        <dbReference type="PROSITE" id="PS50196"/>
    </source>
</evidence>
<feature type="compositionally biased region" description="Polar residues" evidence="1">
    <location>
        <begin position="98"/>
        <end position="118"/>
    </location>
</feature>
<feature type="compositionally biased region" description="Polar residues" evidence="1">
    <location>
        <begin position="127"/>
        <end position="153"/>
    </location>
</feature>
<feature type="compositionally biased region" description="Basic and acidic residues" evidence="1">
    <location>
        <begin position="749"/>
        <end position="759"/>
    </location>
</feature>
<feature type="domain" description="RanBD1" evidence="2">
    <location>
        <begin position="1302"/>
        <end position="1442"/>
    </location>
</feature>
<dbReference type="InterPro" id="IPR000156">
    <property type="entry name" value="Ran_bind_dom"/>
</dbReference>
<feature type="compositionally biased region" description="Basic and acidic residues" evidence="1">
    <location>
        <begin position="970"/>
        <end position="984"/>
    </location>
</feature>
<evidence type="ECO:0000256" key="1">
    <source>
        <dbReference type="SAM" id="MobiDB-lite"/>
    </source>
</evidence>
<feature type="compositionally biased region" description="Polar residues" evidence="1">
    <location>
        <begin position="1200"/>
        <end position="1209"/>
    </location>
</feature>
<comment type="caution">
    <text evidence="3">The sequence shown here is derived from an EMBL/GenBank/DDBJ whole genome shotgun (WGS) entry which is preliminary data.</text>
</comment>
<feature type="compositionally biased region" description="Low complexity" evidence="1">
    <location>
        <begin position="589"/>
        <end position="604"/>
    </location>
</feature>
<feature type="compositionally biased region" description="Low complexity" evidence="1">
    <location>
        <begin position="1165"/>
        <end position="1176"/>
    </location>
</feature>
<feature type="compositionally biased region" description="Basic and acidic residues" evidence="1">
    <location>
        <begin position="943"/>
        <end position="960"/>
    </location>
</feature>
<feature type="compositionally biased region" description="Low complexity" evidence="1">
    <location>
        <begin position="239"/>
        <end position="249"/>
    </location>
</feature>
<sequence length="1442" mass="149720">MSKRVATSQGGEERYGGMDEGGPRDGPVDKPTKATAAQLAQRRIKEMKKKTPRGSRAGSPAIADPGATGANAFQSFQAPPSTNSFNFSMPGAAPAPSFAQSTTQQNGSTPFGNSQANGAPSFGGFGSTQQTNGVQSTQSTNGWNPGTSLQNFGPQRADTTSTPSTSFSFGQTPAASQEQPKQNGFNPSTSMFGTQTQQPQTNGEQTPKVNPFAGLFGSQSQTNGSTPAPAIGTGLFGSTPAAPATTTAPGQSVFSGLGASSASMVKSNMFSNTPAPQTVEQPPPGTEGALFKWGLSSQANGQAPAQPVTEQPKEAPKYSFGQTSQQSNGIAAPTPSNPFANLSQPKAPETEKAPVKFNFGQTYGENSTSAPTNGNVFTGIFSQPAAETPAKAPEATISNNLFSAVGGQLQDPKTPFKFGQGQITFGQGPSQVEKTPSQNLFGAATPAQTNGAPSINFGASQQDDTSMVTPGNTPHKQNLAVSQPGQQSAQPAPETETPNAGKSMFDRISRDAPVTANKPAFAFGNASVSNDSQVEQTPNPNAGKSMFDRMTPRDPEPPATAPKAPSAPSFSITAPTPIPADKAPSQIRPSAMSAPSTTTSTAAPDRQGLKALNQGILAHLSSEDENQDWSKIMQFYLDQAAKFMGREAVKAPVARAQAPQQSASGPAIEISRAPPPAPASDAPNRNMFAGSFAKPAAPAASSSSQSGTVHAMAPAPPGHSTYAPAPATPKPLASNIFSQAYNPPATEPINRKFSADEALTKSNTFAAPPATEKRRKPNASVEYPKLPETASNTAKLFASTLDKPAPKTTSSGSPSFGPSDDLMTKVREQKAAKEAAQRAEQNGSAPVPSSAFKPSTKFNFGGPSTPAPASEKATAAPMFGFKPADSATAATPGTAFKPSTKLNFGASATAQQTLAPTAAAPAFGFKPSAAPDSAPNFLSAFGKKAESTAEQEKNKRKANDLDSDDDEAEWEAKDQAEQEAKRQKIEELAKAASGFKPAGTNVASLKPLPAPADGSSLLAAFGKKAEKTVEEEMKKRKAEDLDSDDDETEWEARYQAEQEAKRQKIEEAAKSAPTFGFRAAANGDGPSKAPFAFKVPDTPKTTDTSSEKVAEGTSEATKPGFGKSMFDRTTFPDKTSSTPNAFSNAFPTKTTGTPGAPFAKFGQGSSTSPTKTNSTPAISFGAATPAATADKTGPEKEHIQGNNTWNPSTPIKFGTFAKPSESTTPAAAPPANSFGGLFGASAASNSSNSLAPPTVGFSFGGPKAVSTDVSRATTPGVTTDGEASAAGEEAQAEEGEPSDTVHVKPAVDLATLTEEEREAEEVLFEVAVARARKKVTRPVEEGGSTSWVDKGKGPLYIVKNKSTGKTRVLMKIPPLGRLAMNFSPRTGFNYTCPEGQKQVQAAFIDHFEKSESDAGRPSFWNIQVREAKDAQEIARILTEERS</sequence>
<feature type="compositionally biased region" description="Low complexity" evidence="1">
    <location>
        <begin position="808"/>
        <end position="821"/>
    </location>
</feature>